<organism evidence="2">
    <name type="scientific">Arundo donax</name>
    <name type="common">Giant reed</name>
    <name type="synonym">Donax arundinaceus</name>
    <dbReference type="NCBI Taxonomy" id="35708"/>
    <lineage>
        <taxon>Eukaryota</taxon>
        <taxon>Viridiplantae</taxon>
        <taxon>Streptophyta</taxon>
        <taxon>Embryophyta</taxon>
        <taxon>Tracheophyta</taxon>
        <taxon>Spermatophyta</taxon>
        <taxon>Magnoliopsida</taxon>
        <taxon>Liliopsida</taxon>
        <taxon>Poales</taxon>
        <taxon>Poaceae</taxon>
        <taxon>PACMAD clade</taxon>
        <taxon>Arundinoideae</taxon>
        <taxon>Arundineae</taxon>
        <taxon>Arundo</taxon>
    </lineage>
</organism>
<reference evidence="2" key="2">
    <citation type="journal article" date="2015" name="Data Brief">
        <title>Shoot transcriptome of the giant reed, Arundo donax.</title>
        <authorList>
            <person name="Barrero R.A."/>
            <person name="Guerrero F.D."/>
            <person name="Moolhuijzen P."/>
            <person name="Goolsby J.A."/>
            <person name="Tidwell J."/>
            <person name="Bellgard S.E."/>
            <person name="Bellgard M.I."/>
        </authorList>
    </citation>
    <scope>NUCLEOTIDE SEQUENCE</scope>
    <source>
        <tissue evidence="2">Shoot tissue taken approximately 20 cm above the soil surface</tissue>
    </source>
</reference>
<dbReference type="EMBL" id="GBRH01162335">
    <property type="protein sequence ID" value="JAE35561.1"/>
    <property type="molecule type" value="Transcribed_RNA"/>
</dbReference>
<evidence type="ECO:0000313" key="2">
    <source>
        <dbReference type="EMBL" id="JAE35561.1"/>
    </source>
</evidence>
<reference evidence="2" key="1">
    <citation type="submission" date="2014-09" db="EMBL/GenBank/DDBJ databases">
        <authorList>
            <person name="Magalhaes I.L.F."/>
            <person name="Oliveira U."/>
            <person name="Santos F.R."/>
            <person name="Vidigal T.H.D.A."/>
            <person name="Brescovit A.D."/>
            <person name="Santos A.J."/>
        </authorList>
    </citation>
    <scope>NUCLEOTIDE SEQUENCE</scope>
    <source>
        <tissue evidence="2">Shoot tissue taken approximately 20 cm above the soil surface</tissue>
    </source>
</reference>
<protein>
    <submittedName>
        <fullName evidence="2">Uncharacterized protein</fullName>
    </submittedName>
</protein>
<name>A0A0A9HL33_ARUDO</name>
<feature type="region of interest" description="Disordered" evidence="1">
    <location>
        <begin position="1"/>
        <end position="26"/>
    </location>
</feature>
<proteinExistence type="predicted"/>
<sequence>MQCRRPWDCPINAGSNQQEARFSSEHTTLRVFPSPSIVTISSRSF</sequence>
<accession>A0A0A9HL33</accession>
<evidence type="ECO:0000256" key="1">
    <source>
        <dbReference type="SAM" id="MobiDB-lite"/>
    </source>
</evidence>
<dbReference type="AlphaFoldDB" id="A0A0A9HL33"/>